<dbReference type="InterPro" id="IPR058334">
    <property type="entry name" value="DUF8021"/>
</dbReference>
<reference evidence="3" key="2">
    <citation type="submission" date="2023-06" db="EMBL/GenBank/DDBJ databases">
        <authorList>
            <consortium name="Lawrence Berkeley National Laboratory"/>
            <person name="Haridas S."/>
            <person name="Hensen N."/>
            <person name="Bonometti L."/>
            <person name="Westerberg I."/>
            <person name="Brannstrom I.O."/>
            <person name="Guillou S."/>
            <person name="Cros-Aarteil S."/>
            <person name="Calhoun S."/>
            <person name="Kuo A."/>
            <person name="Mondo S."/>
            <person name="Pangilinan J."/>
            <person name="Riley R."/>
            <person name="Labutti K."/>
            <person name="Andreopoulos B."/>
            <person name="Lipzen A."/>
            <person name="Chen C."/>
            <person name="Yanf M."/>
            <person name="Daum C."/>
            <person name="Ng V."/>
            <person name="Clum A."/>
            <person name="Steindorff A."/>
            <person name="Ohm R."/>
            <person name="Martin F."/>
            <person name="Silar P."/>
            <person name="Natvig D."/>
            <person name="Lalanne C."/>
            <person name="Gautier V."/>
            <person name="Ament-Velasquez S.L."/>
            <person name="Kruys A."/>
            <person name="Hutchinson M.I."/>
            <person name="Powell A.J."/>
            <person name="Barry K."/>
            <person name="Miller A.N."/>
            <person name="Grigoriev I.V."/>
            <person name="Debuchy R."/>
            <person name="Gladieux P."/>
            <person name="Thoren M.H."/>
            <person name="Johannesson H."/>
        </authorList>
    </citation>
    <scope>NUCLEOTIDE SEQUENCE</scope>
    <source>
        <strain evidence="3">CBS 314.62</strain>
    </source>
</reference>
<name>A0AAE0X096_9PEZI</name>
<feature type="chain" id="PRO_5042274210" description="DUF8021 domain-containing protein" evidence="1">
    <location>
        <begin position="24"/>
        <end position="306"/>
    </location>
</feature>
<dbReference type="Proteomes" id="UP001270362">
    <property type="component" value="Unassembled WGS sequence"/>
</dbReference>
<accession>A0AAE0X096</accession>
<gene>
    <name evidence="3" type="ORF">B0T22DRAFT_521156</name>
</gene>
<dbReference type="Pfam" id="PF26061">
    <property type="entry name" value="DUF8021"/>
    <property type="match status" value="1"/>
</dbReference>
<keyword evidence="4" id="KW-1185">Reference proteome</keyword>
<sequence length="306" mass="32850">MVAFNNLGLWLAVLAATSQVGFAAPTVHDAAQATPACTRAQLLEAADAYVAAQTAGKLEPLKELLGANWTYQENNKVTDASKGVLAKALKIDHRRTTVDTTVCATYTELISAGASSPYVVGTQIRHSTGDLKISLIDSVASTTNSWLFDAKKTLQYVQGEKWDPIPEAKYDSRAAIQAAGDAYLDMWSNATAADAVPWGTPCVRLEGSAYTGTGKPTDSCKPGIPSNHSQAPNINRRYVIDESAGSVSILLLWQHMMNAADSHEFRLEGGKLRYVHTMTVCPGGAVYTSRSPLTVVKKHEVVIIQL</sequence>
<dbReference type="EMBL" id="JAULSO010000005">
    <property type="protein sequence ID" value="KAK3682071.1"/>
    <property type="molecule type" value="Genomic_DNA"/>
</dbReference>
<feature type="domain" description="DUF8021" evidence="2">
    <location>
        <begin position="171"/>
        <end position="279"/>
    </location>
</feature>
<protein>
    <recommendedName>
        <fullName evidence="2">DUF8021 domain-containing protein</fullName>
    </recommendedName>
</protein>
<dbReference type="AlphaFoldDB" id="A0AAE0X096"/>
<reference evidence="3" key="1">
    <citation type="journal article" date="2023" name="Mol. Phylogenet. Evol.">
        <title>Genome-scale phylogeny and comparative genomics of the fungal order Sordariales.</title>
        <authorList>
            <person name="Hensen N."/>
            <person name="Bonometti L."/>
            <person name="Westerberg I."/>
            <person name="Brannstrom I.O."/>
            <person name="Guillou S."/>
            <person name="Cros-Aarteil S."/>
            <person name="Calhoun S."/>
            <person name="Haridas S."/>
            <person name="Kuo A."/>
            <person name="Mondo S."/>
            <person name="Pangilinan J."/>
            <person name="Riley R."/>
            <person name="LaButti K."/>
            <person name="Andreopoulos B."/>
            <person name="Lipzen A."/>
            <person name="Chen C."/>
            <person name="Yan M."/>
            <person name="Daum C."/>
            <person name="Ng V."/>
            <person name="Clum A."/>
            <person name="Steindorff A."/>
            <person name="Ohm R.A."/>
            <person name="Martin F."/>
            <person name="Silar P."/>
            <person name="Natvig D.O."/>
            <person name="Lalanne C."/>
            <person name="Gautier V."/>
            <person name="Ament-Velasquez S.L."/>
            <person name="Kruys A."/>
            <person name="Hutchinson M.I."/>
            <person name="Powell A.J."/>
            <person name="Barry K."/>
            <person name="Miller A.N."/>
            <person name="Grigoriev I.V."/>
            <person name="Debuchy R."/>
            <person name="Gladieux P."/>
            <person name="Hiltunen Thoren M."/>
            <person name="Johannesson H."/>
        </authorList>
    </citation>
    <scope>NUCLEOTIDE SEQUENCE</scope>
    <source>
        <strain evidence="3">CBS 314.62</strain>
    </source>
</reference>
<evidence type="ECO:0000313" key="4">
    <source>
        <dbReference type="Proteomes" id="UP001270362"/>
    </source>
</evidence>
<proteinExistence type="predicted"/>
<feature type="signal peptide" evidence="1">
    <location>
        <begin position="1"/>
        <end position="23"/>
    </location>
</feature>
<organism evidence="3 4">
    <name type="scientific">Podospora appendiculata</name>
    <dbReference type="NCBI Taxonomy" id="314037"/>
    <lineage>
        <taxon>Eukaryota</taxon>
        <taxon>Fungi</taxon>
        <taxon>Dikarya</taxon>
        <taxon>Ascomycota</taxon>
        <taxon>Pezizomycotina</taxon>
        <taxon>Sordariomycetes</taxon>
        <taxon>Sordariomycetidae</taxon>
        <taxon>Sordariales</taxon>
        <taxon>Podosporaceae</taxon>
        <taxon>Podospora</taxon>
    </lineage>
</organism>
<evidence type="ECO:0000256" key="1">
    <source>
        <dbReference type="SAM" id="SignalP"/>
    </source>
</evidence>
<keyword evidence="1" id="KW-0732">Signal</keyword>
<evidence type="ECO:0000313" key="3">
    <source>
        <dbReference type="EMBL" id="KAK3682071.1"/>
    </source>
</evidence>
<comment type="caution">
    <text evidence="3">The sequence shown here is derived from an EMBL/GenBank/DDBJ whole genome shotgun (WGS) entry which is preliminary data.</text>
</comment>
<evidence type="ECO:0000259" key="2">
    <source>
        <dbReference type="Pfam" id="PF26061"/>
    </source>
</evidence>